<keyword evidence="3" id="KW-0731">Sigma factor</keyword>
<keyword evidence="4" id="KW-0804">Transcription</keyword>
<dbReference type="InterPro" id="IPR039425">
    <property type="entry name" value="RNA_pol_sigma-70-like"/>
</dbReference>
<dbReference type="RefSeq" id="WP_354658410.1">
    <property type="nucleotide sequence ID" value="NZ_JBEXAC010000001.1"/>
</dbReference>
<dbReference type="Gene3D" id="1.10.1740.10">
    <property type="match status" value="1"/>
</dbReference>
<accession>A0ABV2SYB7</accession>
<dbReference type="PANTHER" id="PTHR43133">
    <property type="entry name" value="RNA POLYMERASE ECF-TYPE SIGMA FACTO"/>
    <property type="match status" value="1"/>
</dbReference>
<dbReference type="SUPFAM" id="SSF88946">
    <property type="entry name" value="Sigma2 domain of RNA polymerase sigma factors"/>
    <property type="match status" value="1"/>
</dbReference>
<gene>
    <name evidence="7" type="ORF">ABR189_00200</name>
</gene>
<dbReference type="Gene3D" id="1.10.10.10">
    <property type="entry name" value="Winged helix-like DNA-binding domain superfamily/Winged helix DNA-binding domain"/>
    <property type="match status" value="1"/>
</dbReference>
<keyword evidence="2" id="KW-0805">Transcription regulation</keyword>
<dbReference type="InterPro" id="IPR014327">
    <property type="entry name" value="RNA_pol_sigma70_bacteroid"/>
</dbReference>
<dbReference type="InterPro" id="IPR007627">
    <property type="entry name" value="RNA_pol_sigma70_r2"/>
</dbReference>
<dbReference type="InterPro" id="IPR014284">
    <property type="entry name" value="RNA_pol_sigma-70_dom"/>
</dbReference>
<evidence type="ECO:0000256" key="3">
    <source>
        <dbReference type="ARBA" id="ARBA00023082"/>
    </source>
</evidence>
<dbReference type="Pfam" id="PF04542">
    <property type="entry name" value="Sigma70_r2"/>
    <property type="match status" value="1"/>
</dbReference>
<dbReference type="Pfam" id="PF08281">
    <property type="entry name" value="Sigma70_r4_2"/>
    <property type="match status" value="1"/>
</dbReference>
<dbReference type="SUPFAM" id="SSF88659">
    <property type="entry name" value="Sigma3 and sigma4 domains of RNA polymerase sigma factors"/>
    <property type="match status" value="1"/>
</dbReference>
<name>A0ABV2SYB7_9BACT</name>
<dbReference type="CDD" id="cd06171">
    <property type="entry name" value="Sigma70_r4"/>
    <property type="match status" value="1"/>
</dbReference>
<dbReference type="PANTHER" id="PTHR43133:SF46">
    <property type="entry name" value="RNA POLYMERASE SIGMA-70 FACTOR ECF SUBFAMILY"/>
    <property type="match status" value="1"/>
</dbReference>
<reference evidence="7 8" key="1">
    <citation type="submission" date="2024-06" db="EMBL/GenBank/DDBJ databases">
        <title>Chitinophaga defluvii sp. nov., isolated from municipal sewage.</title>
        <authorList>
            <person name="Zhang L."/>
        </authorList>
    </citation>
    <scope>NUCLEOTIDE SEQUENCE [LARGE SCALE GENOMIC DNA]</scope>
    <source>
        <strain evidence="7 8">H8</strain>
    </source>
</reference>
<evidence type="ECO:0000259" key="6">
    <source>
        <dbReference type="Pfam" id="PF08281"/>
    </source>
</evidence>
<evidence type="ECO:0000313" key="8">
    <source>
        <dbReference type="Proteomes" id="UP001549749"/>
    </source>
</evidence>
<feature type="domain" description="RNA polymerase sigma factor 70 region 4 type 2" evidence="6">
    <location>
        <begin position="125"/>
        <end position="176"/>
    </location>
</feature>
<evidence type="ECO:0000256" key="1">
    <source>
        <dbReference type="ARBA" id="ARBA00010641"/>
    </source>
</evidence>
<evidence type="ECO:0000259" key="5">
    <source>
        <dbReference type="Pfam" id="PF04542"/>
    </source>
</evidence>
<dbReference type="Proteomes" id="UP001549749">
    <property type="component" value="Unassembled WGS sequence"/>
</dbReference>
<dbReference type="NCBIfam" id="TIGR02937">
    <property type="entry name" value="sigma70-ECF"/>
    <property type="match status" value="1"/>
</dbReference>
<comment type="similarity">
    <text evidence="1">Belongs to the sigma-70 factor family. ECF subfamily.</text>
</comment>
<feature type="domain" description="RNA polymerase sigma-70 region 2" evidence="5">
    <location>
        <begin position="31"/>
        <end position="94"/>
    </location>
</feature>
<dbReference type="InterPro" id="IPR013249">
    <property type="entry name" value="RNA_pol_sigma70_r4_t2"/>
</dbReference>
<dbReference type="InterPro" id="IPR036388">
    <property type="entry name" value="WH-like_DNA-bd_sf"/>
</dbReference>
<dbReference type="EMBL" id="JBEXAC010000001">
    <property type="protein sequence ID" value="MET6995761.1"/>
    <property type="molecule type" value="Genomic_DNA"/>
</dbReference>
<keyword evidence="8" id="KW-1185">Reference proteome</keyword>
<organism evidence="7 8">
    <name type="scientific">Chitinophaga defluvii</name>
    <dbReference type="NCBI Taxonomy" id="3163343"/>
    <lineage>
        <taxon>Bacteria</taxon>
        <taxon>Pseudomonadati</taxon>
        <taxon>Bacteroidota</taxon>
        <taxon>Chitinophagia</taxon>
        <taxon>Chitinophagales</taxon>
        <taxon>Chitinophagaceae</taxon>
        <taxon>Chitinophaga</taxon>
    </lineage>
</organism>
<evidence type="ECO:0000313" key="7">
    <source>
        <dbReference type="EMBL" id="MET6995761.1"/>
    </source>
</evidence>
<evidence type="ECO:0000256" key="2">
    <source>
        <dbReference type="ARBA" id="ARBA00023015"/>
    </source>
</evidence>
<dbReference type="NCBIfam" id="TIGR02985">
    <property type="entry name" value="Sig70_bacteroi1"/>
    <property type="match status" value="1"/>
</dbReference>
<evidence type="ECO:0000256" key="4">
    <source>
        <dbReference type="ARBA" id="ARBA00023163"/>
    </source>
</evidence>
<sequence>MKEENHLYNEQELLKQLSEGNEAAFATLYGFYKDKIYSIAYSLTKSVALAEETVQDVFMKLWLKRASLREAQSFKDYLFIVTRNHIFNLLKRQALHEMAVDKLSHQPQHPFPAPDDFLENKAYRDLLQQAVNQLPTQQQQVYRLSKEQGLKREEVAARLGLSPETVKIHLARAMRAIRAYCLSRLDIFVALILLYLEERK</sequence>
<protein>
    <submittedName>
        <fullName evidence="7">RNA polymerase sigma-70 factor</fullName>
    </submittedName>
</protein>
<comment type="caution">
    <text evidence="7">The sequence shown here is derived from an EMBL/GenBank/DDBJ whole genome shotgun (WGS) entry which is preliminary data.</text>
</comment>
<dbReference type="InterPro" id="IPR013324">
    <property type="entry name" value="RNA_pol_sigma_r3/r4-like"/>
</dbReference>
<dbReference type="InterPro" id="IPR013325">
    <property type="entry name" value="RNA_pol_sigma_r2"/>
</dbReference>
<proteinExistence type="inferred from homology"/>